<dbReference type="InterPro" id="IPR036396">
    <property type="entry name" value="Cyt_P450_sf"/>
</dbReference>
<dbReference type="Gene3D" id="1.10.630.10">
    <property type="entry name" value="Cytochrome P450"/>
    <property type="match status" value="1"/>
</dbReference>
<comment type="caution">
    <text evidence="3">The sequence shown here is derived from an EMBL/GenBank/DDBJ whole genome shotgun (WGS) entry which is preliminary data.</text>
</comment>
<dbReference type="Proteomes" id="UP000272400">
    <property type="component" value="Unassembled WGS sequence"/>
</dbReference>
<keyword evidence="2" id="KW-0560">Oxidoreductase</keyword>
<dbReference type="RefSeq" id="WP_123667222.1">
    <property type="nucleotide sequence ID" value="NZ_RJKE01000001.1"/>
</dbReference>
<comment type="similarity">
    <text evidence="1 2">Belongs to the cytochrome P450 family.</text>
</comment>
<protein>
    <submittedName>
        <fullName evidence="3">Cytochrome P450</fullName>
    </submittedName>
</protein>
<dbReference type="PANTHER" id="PTHR46696">
    <property type="entry name" value="P450, PUTATIVE (EUROFUNG)-RELATED"/>
    <property type="match status" value="1"/>
</dbReference>
<keyword evidence="2" id="KW-0503">Monooxygenase</keyword>
<dbReference type="EMBL" id="RJKE01000001">
    <property type="protein sequence ID" value="ROO88004.1"/>
    <property type="molecule type" value="Genomic_DNA"/>
</dbReference>
<accession>A0A3N1D390</accession>
<dbReference type="GO" id="GO:0004497">
    <property type="term" value="F:monooxygenase activity"/>
    <property type="evidence" value="ECO:0007669"/>
    <property type="project" value="UniProtKB-KW"/>
</dbReference>
<name>A0A3N1D390_9ACTN</name>
<gene>
    <name evidence="3" type="ORF">EDD29_5657</name>
</gene>
<dbReference type="AlphaFoldDB" id="A0A3N1D390"/>
<dbReference type="InterPro" id="IPR017972">
    <property type="entry name" value="Cyt_P450_CS"/>
</dbReference>
<dbReference type="InterPro" id="IPR002397">
    <property type="entry name" value="Cyt_P450_B"/>
</dbReference>
<dbReference type="PROSITE" id="PS00086">
    <property type="entry name" value="CYTOCHROME_P450"/>
    <property type="match status" value="1"/>
</dbReference>
<evidence type="ECO:0000313" key="4">
    <source>
        <dbReference type="Proteomes" id="UP000272400"/>
    </source>
</evidence>
<reference evidence="3 4" key="1">
    <citation type="submission" date="2018-11" db="EMBL/GenBank/DDBJ databases">
        <title>Sequencing the genomes of 1000 actinobacteria strains.</title>
        <authorList>
            <person name="Klenk H.-P."/>
        </authorList>
    </citation>
    <scope>NUCLEOTIDE SEQUENCE [LARGE SCALE GENOMIC DNA]</scope>
    <source>
        <strain evidence="3 4">DSM 44254</strain>
    </source>
</reference>
<dbReference type="PANTHER" id="PTHR46696:SF6">
    <property type="entry name" value="P450, PUTATIVE (EUROFUNG)-RELATED"/>
    <property type="match status" value="1"/>
</dbReference>
<keyword evidence="2" id="KW-0408">Iron</keyword>
<organism evidence="3 4">
    <name type="scientific">Actinocorallia herbida</name>
    <dbReference type="NCBI Taxonomy" id="58109"/>
    <lineage>
        <taxon>Bacteria</taxon>
        <taxon>Bacillati</taxon>
        <taxon>Actinomycetota</taxon>
        <taxon>Actinomycetes</taxon>
        <taxon>Streptosporangiales</taxon>
        <taxon>Thermomonosporaceae</taxon>
        <taxon>Actinocorallia</taxon>
    </lineage>
</organism>
<dbReference type="InterPro" id="IPR001128">
    <property type="entry name" value="Cyt_P450"/>
</dbReference>
<dbReference type="PRINTS" id="PR00359">
    <property type="entry name" value="BP450"/>
</dbReference>
<keyword evidence="2" id="KW-0349">Heme</keyword>
<keyword evidence="4" id="KW-1185">Reference proteome</keyword>
<dbReference type="PRINTS" id="PR00385">
    <property type="entry name" value="P450"/>
</dbReference>
<dbReference type="GO" id="GO:0020037">
    <property type="term" value="F:heme binding"/>
    <property type="evidence" value="ECO:0007669"/>
    <property type="project" value="InterPro"/>
</dbReference>
<evidence type="ECO:0000256" key="1">
    <source>
        <dbReference type="ARBA" id="ARBA00010617"/>
    </source>
</evidence>
<sequence>MAQSTPTPAELMAEISESFNASTIESPYEKFAEYREKGSVHHGDILAEFGTTSMAAGFNGERDVYSVYGFEDCLAVLKDSETFPSEAVSAAFRPLLGKVITGVDGAEHTRLRKLLMPGLGRDNFSVWGSTIVDPVLRRLVGDLKDRGTRADLTAFVVDFPVRIVYEILGFPTEDEARFHDFQTKALTILLGFGTTDPAKRERAAANRERAIASVKALYDDLLPIVQRRRAEGATGNSLIEHLLRTEVEGESLTDDEVVVFTRSLLPAAAETTTRSFGNALVLLLNRPDVLARVRADRGLVDKAITEATRYEPVSVMAARTTAREVVLGGVTIPEGAGVSVVKGSGLRDPKVWPDADVFDVDRRMNKPNIAFGFGPHTCMGMMLAKLQMGKALNLLLDELPDLRADDEAEPMRIRGANLRQASAITVRWD</sequence>
<evidence type="ECO:0000256" key="2">
    <source>
        <dbReference type="RuleBase" id="RU000461"/>
    </source>
</evidence>
<keyword evidence="2" id="KW-0479">Metal-binding</keyword>
<dbReference type="GO" id="GO:0016705">
    <property type="term" value="F:oxidoreductase activity, acting on paired donors, with incorporation or reduction of molecular oxygen"/>
    <property type="evidence" value="ECO:0007669"/>
    <property type="project" value="InterPro"/>
</dbReference>
<proteinExistence type="inferred from homology"/>
<dbReference type="SUPFAM" id="SSF48264">
    <property type="entry name" value="Cytochrome P450"/>
    <property type="match status" value="1"/>
</dbReference>
<dbReference type="OrthoDB" id="3861479at2"/>
<dbReference type="Pfam" id="PF00067">
    <property type="entry name" value="p450"/>
    <property type="match status" value="1"/>
</dbReference>
<evidence type="ECO:0000313" key="3">
    <source>
        <dbReference type="EMBL" id="ROO88004.1"/>
    </source>
</evidence>
<dbReference type="GO" id="GO:0005506">
    <property type="term" value="F:iron ion binding"/>
    <property type="evidence" value="ECO:0007669"/>
    <property type="project" value="InterPro"/>
</dbReference>